<keyword evidence="2" id="KW-1133">Transmembrane helix</keyword>
<keyword evidence="1" id="KW-0175">Coiled coil</keyword>
<keyword evidence="2" id="KW-0472">Membrane</keyword>
<sequence>MLFTLIKNEFIKLVKKAKTWIVFCLFCIFIGLTIFGAFKSDQNMRYNMSPEKQLEYVNEDLKYIDKEIADFKNMSEEDKIKNAQYILETESRKSEAEERKKEYENIITNGVPNDQWKKELDENIKYAEEAVKRWEEKEIDESNQTWYLQDKQRLEEYKYLKDNNIKPLYGWEFEAYGYMKTLMVFLALAVLVSGIAVFMSDIVSGECTPATLKFLLVQPITRGKVLLSKFITATLTTVTMIVGVELIGFGIVNLISPINTSIYPVTIGRLYKSQISKTTGIRELVSVAGSGEMVTNQELFVKAMLLQVLFIITACAVIFLISSVIKSSMVTMATTVVVSVFLTIGCVSLKPLKAIAHLIFLNYADTISVIVGSTPLMYGNVNMTMNNGIIVMIITSILSYVIGHLVFTRKDILI</sequence>
<evidence type="ECO:0000313" key="4">
    <source>
        <dbReference type="EMBL" id="USS00812.1"/>
    </source>
</evidence>
<feature type="transmembrane region" description="Helical" evidence="2">
    <location>
        <begin position="182"/>
        <end position="203"/>
    </location>
</feature>
<reference evidence="3 5" key="1">
    <citation type="submission" date="2017-09" db="EMBL/GenBank/DDBJ databases">
        <authorList>
            <person name="Thomas P."/>
            <person name="Seyboldt C."/>
        </authorList>
    </citation>
    <scope>NUCLEOTIDE SEQUENCE [LARGE SCALE GENOMIC DNA]</scope>
    <source>
        <strain evidence="3 5">DSM 7534</strain>
    </source>
</reference>
<dbReference type="PANTHER" id="PTHR37305:SF1">
    <property type="entry name" value="MEMBRANE PROTEIN"/>
    <property type="match status" value="1"/>
</dbReference>
<evidence type="ECO:0000313" key="5">
    <source>
        <dbReference type="Proteomes" id="UP000280586"/>
    </source>
</evidence>
<dbReference type="KEGG" id="csep:CP523_07035"/>
<proteinExistence type="predicted"/>
<dbReference type="AlphaFoldDB" id="A0A9N7PJ08"/>
<evidence type="ECO:0000313" key="6">
    <source>
        <dbReference type="Proteomes" id="UP001055437"/>
    </source>
</evidence>
<dbReference type="EMBL" id="CP099799">
    <property type="protein sequence ID" value="USS00812.1"/>
    <property type="molecule type" value="Genomic_DNA"/>
</dbReference>
<dbReference type="PANTHER" id="PTHR37305">
    <property type="entry name" value="INTEGRAL MEMBRANE PROTEIN-RELATED"/>
    <property type="match status" value="1"/>
</dbReference>
<dbReference type="Proteomes" id="UP000280586">
    <property type="component" value="Chromosome"/>
</dbReference>
<dbReference type="GO" id="GO:0140359">
    <property type="term" value="F:ABC-type transporter activity"/>
    <property type="evidence" value="ECO:0007669"/>
    <property type="project" value="InterPro"/>
</dbReference>
<dbReference type="GeneID" id="303560427"/>
<feature type="transmembrane region" description="Helical" evidence="2">
    <location>
        <begin position="230"/>
        <end position="255"/>
    </location>
</feature>
<feature type="coiled-coil region" evidence="1">
    <location>
        <begin position="86"/>
        <end position="137"/>
    </location>
</feature>
<keyword evidence="6" id="KW-1185">Reference proteome</keyword>
<dbReference type="OrthoDB" id="2024038at2"/>
<reference evidence="4" key="2">
    <citation type="submission" date="2022-06" db="EMBL/GenBank/DDBJ databases">
        <authorList>
            <person name="Holder M.E."/>
            <person name="Ajami N.J."/>
            <person name="Petrosino J.F."/>
        </authorList>
    </citation>
    <scope>NUCLEOTIDE SEQUENCE</scope>
    <source>
        <strain evidence="4">RMA 8861</strain>
    </source>
</reference>
<evidence type="ECO:0000256" key="2">
    <source>
        <dbReference type="SAM" id="Phobius"/>
    </source>
</evidence>
<protein>
    <submittedName>
        <fullName evidence="3 4">ABC transporter permease</fullName>
    </submittedName>
</protein>
<accession>A0A9N7PJ08</accession>
<feature type="transmembrane region" description="Helical" evidence="2">
    <location>
        <begin position="354"/>
        <end position="377"/>
    </location>
</feature>
<dbReference type="Proteomes" id="UP001055437">
    <property type="component" value="Chromosome"/>
</dbReference>
<gene>
    <name evidence="3" type="ORF">CP523_07035</name>
    <name evidence="4" type="ORF">NH397_15375</name>
</gene>
<evidence type="ECO:0000256" key="1">
    <source>
        <dbReference type="SAM" id="Coils"/>
    </source>
</evidence>
<feature type="transmembrane region" description="Helical" evidence="2">
    <location>
        <begin position="20"/>
        <end position="38"/>
    </location>
</feature>
<organism evidence="3 5">
    <name type="scientific">Clostridium septicum</name>
    <dbReference type="NCBI Taxonomy" id="1504"/>
    <lineage>
        <taxon>Bacteria</taxon>
        <taxon>Bacillati</taxon>
        <taxon>Bacillota</taxon>
        <taxon>Clostridia</taxon>
        <taxon>Eubacteriales</taxon>
        <taxon>Clostridiaceae</taxon>
        <taxon>Clostridium</taxon>
    </lineage>
</organism>
<feature type="transmembrane region" description="Helical" evidence="2">
    <location>
        <begin position="389"/>
        <end position="407"/>
    </location>
</feature>
<dbReference type="EMBL" id="CP023671">
    <property type="protein sequence ID" value="AYE34226.1"/>
    <property type="molecule type" value="Genomic_DNA"/>
</dbReference>
<dbReference type="RefSeq" id="WP_066673682.1">
    <property type="nucleotide sequence ID" value="NZ_CABMIZ010000002.1"/>
</dbReference>
<name>A0A9N7PJ08_CLOSE</name>
<feature type="transmembrane region" description="Helical" evidence="2">
    <location>
        <begin position="327"/>
        <end position="347"/>
    </location>
</feature>
<dbReference type="Pfam" id="PF12679">
    <property type="entry name" value="ABC2_membrane_2"/>
    <property type="match status" value="1"/>
</dbReference>
<dbReference type="GO" id="GO:0005886">
    <property type="term" value="C:plasma membrane"/>
    <property type="evidence" value="ECO:0007669"/>
    <property type="project" value="UniProtKB-SubCell"/>
</dbReference>
<evidence type="ECO:0000313" key="3">
    <source>
        <dbReference type="EMBL" id="AYE34226.1"/>
    </source>
</evidence>
<keyword evidence="2" id="KW-0812">Transmembrane</keyword>
<feature type="transmembrane region" description="Helical" evidence="2">
    <location>
        <begin position="299"/>
        <end position="321"/>
    </location>
</feature>